<dbReference type="KEGG" id="bsed:DN745_04705"/>
<proteinExistence type="predicted"/>
<name>A0A2Z4FIP0_9DELT</name>
<evidence type="ECO:0000313" key="3">
    <source>
        <dbReference type="EMBL" id="AWV88675.1"/>
    </source>
</evidence>
<evidence type="ECO:0000313" key="4">
    <source>
        <dbReference type="Proteomes" id="UP000249799"/>
    </source>
</evidence>
<dbReference type="Pfam" id="PF05275">
    <property type="entry name" value="CopB"/>
    <property type="match status" value="1"/>
</dbReference>
<keyword evidence="4" id="KW-1185">Reference proteome</keyword>
<evidence type="ECO:0000256" key="1">
    <source>
        <dbReference type="SAM" id="MobiDB-lite"/>
    </source>
</evidence>
<accession>A0A2Z4FIP0</accession>
<feature type="compositionally biased region" description="Basic and acidic residues" evidence="1">
    <location>
        <begin position="32"/>
        <end position="43"/>
    </location>
</feature>
<dbReference type="OrthoDB" id="9778934at2"/>
<dbReference type="GO" id="GO:0006878">
    <property type="term" value="P:intracellular copper ion homeostasis"/>
    <property type="evidence" value="ECO:0007669"/>
    <property type="project" value="InterPro"/>
</dbReference>
<dbReference type="EMBL" id="CP030032">
    <property type="protein sequence ID" value="AWV88675.1"/>
    <property type="molecule type" value="Genomic_DNA"/>
</dbReference>
<evidence type="ECO:0000256" key="2">
    <source>
        <dbReference type="SAM" id="SignalP"/>
    </source>
</evidence>
<dbReference type="GO" id="GO:0009279">
    <property type="term" value="C:cell outer membrane"/>
    <property type="evidence" value="ECO:0007669"/>
    <property type="project" value="InterPro"/>
</dbReference>
<dbReference type="RefSeq" id="WP_111332616.1">
    <property type="nucleotide sequence ID" value="NZ_CP030032.1"/>
</dbReference>
<gene>
    <name evidence="3" type="ORF">DN745_04705</name>
</gene>
<reference evidence="3 4" key="1">
    <citation type="submission" date="2018-06" db="EMBL/GenBank/DDBJ databases">
        <title>Lujinxingia sediminis gen. nov. sp. nov., a new facultative anaerobic member of the class Deltaproteobacteria, and proposal of Lujinxingaceae fam. nov.</title>
        <authorList>
            <person name="Guo L.-Y."/>
            <person name="Li C.-M."/>
            <person name="Wang S."/>
            <person name="Du Z.-J."/>
        </authorList>
    </citation>
    <scope>NUCLEOTIDE SEQUENCE [LARGE SCALE GENOMIC DNA]</scope>
    <source>
        <strain evidence="3 4">FA350</strain>
    </source>
</reference>
<feature type="region of interest" description="Disordered" evidence="1">
    <location>
        <begin position="25"/>
        <end position="61"/>
    </location>
</feature>
<keyword evidence="2" id="KW-0732">Signal</keyword>
<dbReference type="GO" id="GO:0005507">
    <property type="term" value="F:copper ion binding"/>
    <property type="evidence" value="ECO:0007669"/>
    <property type="project" value="InterPro"/>
</dbReference>
<feature type="chain" id="PRO_5043859418" evidence="2">
    <location>
        <begin position="29"/>
        <end position="307"/>
    </location>
</feature>
<organism evidence="3 4">
    <name type="scientific">Bradymonas sediminis</name>
    <dbReference type="NCBI Taxonomy" id="1548548"/>
    <lineage>
        <taxon>Bacteria</taxon>
        <taxon>Deltaproteobacteria</taxon>
        <taxon>Bradymonadales</taxon>
        <taxon>Bradymonadaceae</taxon>
        <taxon>Bradymonas</taxon>
    </lineage>
</organism>
<feature type="signal peptide" evidence="2">
    <location>
        <begin position="1"/>
        <end position="28"/>
    </location>
</feature>
<sequence length="307" mass="34177">MPNPKRRDVTRILVSLCVLLAGGPNAWAQDSPHQHGDSEHAEESPETPEVESQSRLPEAELPAGMTLDEVLARAEEPPPDDYPDAIPDDHLRAFFIVDQLEYRYDLQGEPDAVGTEFSAWFGGDFNRLWLKGEGEASWQGEDFEGESDVDLLYGRLIAPFWTAQAGVQYANVWGGENYRDFWAAALAIQGLAPGMFEVDASIYVTEKLNLLATFEAEYDVRITQRLVLQPRTELRFSARDSDARGIGAGMNSVVVDLRLRYALWREFAPYLGARFEALVFGTGDMAAAAGEDNSRFFVLGGVRFAIY</sequence>
<dbReference type="Proteomes" id="UP000249799">
    <property type="component" value="Chromosome"/>
</dbReference>
<dbReference type="AlphaFoldDB" id="A0A2Z4FIP0"/>
<protein>
    <submittedName>
        <fullName evidence="3">Copper resistance protein B</fullName>
    </submittedName>
</protein>
<dbReference type="InterPro" id="IPR007939">
    <property type="entry name" value="Cu-R_B_prcur"/>
</dbReference>